<dbReference type="InterPro" id="IPR051695">
    <property type="entry name" value="Phosphoglycerate_Mutase"/>
</dbReference>
<sequence length="181" mass="19417">MADKITLVRHTEVALRWRGRCYGVTDVGLSRTGAAAIGPLAQELAALRPEWILHSDLTRTRRLSVAVARHVGCPIHADPAWRERDFGTWEGQSWNAIFRASGNAMDGMIEAPDKFRPGGGETTCELAARIATAMASLPEGRGIVVTHGGPIASLLGQERGLAPRDWLSLVPSVGARVSMAS</sequence>
<dbReference type="EMBL" id="QJJM01000015">
    <property type="protein sequence ID" value="PXW69785.1"/>
    <property type="molecule type" value="Genomic_DNA"/>
</dbReference>
<comment type="caution">
    <text evidence="2">The sequence shown here is derived from an EMBL/GenBank/DDBJ whole genome shotgun (WGS) entry which is preliminary data.</text>
</comment>
<evidence type="ECO:0000313" key="2">
    <source>
        <dbReference type="EMBL" id="PXW69785.1"/>
    </source>
</evidence>
<dbReference type="AlphaFoldDB" id="A0A2V3UQW9"/>
<dbReference type="CDD" id="cd07067">
    <property type="entry name" value="HP_PGM_like"/>
    <property type="match status" value="1"/>
</dbReference>
<dbReference type="InterPro" id="IPR029033">
    <property type="entry name" value="His_PPase_superfam"/>
</dbReference>
<dbReference type="Proteomes" id="UP000248014">
    <property type="component" value="Unassembled WGS sequence"/>
</dbReference>
<dbReference type="PANTHER" id="PTHR46517:SF1">
    <property type="entry name" value="FRUCTOSE-2,6-BISPHOSPHATASE TIGAR"/>
    <property type="match status" value="1"/>
</dbReference>
<evidence type="ECO:0000256" key="1">
    <source>
        <dbReference type="ARBA" id="ARBA00022801"/>
    </source>
</evidence>
<accession>A0A2V3UQW9</accession>
<gene>
    <name evidence="2" type="ORF">C7451_11557</name>
</gene>
<dbReference type="SMART" id="SM00855">
    <property type="entry name" value="PGAM"/>
    <property type="match status" value="1"/>
</dbReference>
<dbReference type="OrthoDB" id="5449373at2"/>
<dbReference type="GO" id="GO:0045820">
    <property type="term" value="P:negative regulation of glycolytic process"/>
    <property type="evidence" value="ECO:0007669"/>
    <property type="project" value="TreeGrafter"/>
</dbReference>
<dbReference type="GO" id="GO:0004331">
    <property type="term" value="F:fructose-2,6-bisphosphate 2-phosphatase activity"/>
    <property type="evidence" value="ECO:0007669"/>
    <property type="project" value="TreeGrafter"/>
</dbReference>
<name>A0A2V3UQW9_9SPHN</name>
<dbReference type="SUPFAM" id="SSF53254">
    <property type="entry name" value="Phosphoglycerate mutase-like"/>
    <property type="match status" value="1"/>
</dbReference>
<dbReference type="GO" id="GO:0043456">
    <property type="term" value="P:regulation of pentose-phosphate shunt"/>
    <property type="evidence" value="ECO:0007669"/>
    <property type="project" value="TreeGrafter"/>
</dbReference>
<dbReference type="Pfam" id="PF00300">
    <property type="entry name" value="His_Phos_1"/>
    <property type="match status" value="1"/>
</dbReference>
<keyword evidence="1" id="KW-0378">Hydrolase</keyword>
<dbReference type="RefSeq" id="WP_067400047.1">
    <property type="nucleotide sequence ID" value="NZ_QJJM01000015.1"/>
</dbReference>
<dbReference type="InterPro" id="IPR013078">
    <property type="entry name" value="His_Pase_superF_clade-1"/>
</dbReference>
<organism evidence="2 3">
    <name type="scientific">Blastomonas natatoria</name>
    <dbReference type="NCBI Taxonomy" id="34015"/>
    <lineage>
        <taxon>Bacteria</taxon>
        <taxon>Pseudomonadati</taxon>
        <taxon>Pseudomonadota</taxon>
        <taxon>Alphaproteobacteria</taxon>
        <taxon>Sphingomonadales</taxon>
        <taxon>Sphingomonadaceae</taxon>
        <taxon>Blastomonas</taxon>
    </lineage>
</organism>
<reference evidence="2 3" key="1">
    <citation type="submission" date="2018-05" db="EMBL/GenBank/DDBJ databases">
        <title>Genomic Encyclopedia of Type Strains, Phase IV (KMG-IV): sequencing the most valuable type-strain genomes for metagenomic binning, comparative biology and taxonomic classification.</title>
        <authorList>
            <person name="Goeker M."/>
        </authorList>
    </citation>
    <scope>NUCLEOTIDE SEQUENCE [LARGE SCALE GENOMIC DNA]</scope>
    <source>
        <strain evidence="2 3">DSM 3183</strain>
    </source>
</reference>
<keyword evidence="3" id="KW-1185">Reference proteome</keyword>
<proteinExistence type="predicted"/>
<dbReference type="GO" id="GO:0005829">
    <property type="term" value="C:cytosol"/>
    <property type="evidence" value="ECO:0007669"/>
    <property type="project" value="TreeGrafter"/>
</dbReference>
<dbReference type="PANTHER" id="PTHR46517">
    <property type="entry name" value="FRUCTOSE-2,6-BISPHOSPHATASE TIGAR"/>
    <property type="match status" value="1"/>
</dbReference>
<protein>
    <submittedName>
        <fullName evidence="2">Alpha-ribazole phosphatase/probable phosphoglycerate mutase</fullName>
    </submittedName>
</protein>
<evidence type="ECO:0000313" key="3">
    <source>
        <dbReference type="Proteomes" id="UP000248014"/>
    </source>
</evidence>
<dbReference type="Gene3D" id="3.40.50.1240">
    <property type="entry name" value="Phosphoglycerate mutase-like"/>
    <property type="match status" value="1"/>
</dbReference>